<dbReference type="PANTHER" id="PTHR11228:SF7">
    <property type="entry name" value="PQQA PEPTIDE CYCLASE"/>
    <property type="match status" value="1"/>
</dbReference>
<evidence type="ECO:0000256" key="3">
    <source>
        <dbReference type="ARBA" id="ARBA00022723"/>
    </source>
</evidence>
<dbReference type="InterPro" id="IPR007197">
    <property type="entry name" value="rSAM"/>
</dbReference>
<accession>A0A2N3PJ22</accession>
<dbReference type="RefSeq" id="WP_040498251.1">
    <property type="nucleotide sequence ID" value="NZ_CABKOI010000021.1"/>
</dbReference>
<gene>
    <name evidence="7" type="ORF">BCM31_04510</name>
</gene>
<dbReference type="GO" id="GO:0003824">
    <property type="term" value="F:catalytic activity"/>
    <property type="evidence" value="ECO:0007669"/>
    <property type="project" value="InterPro"/>
</dbReference>
<keyword evidence="3" id="KW-0479">Metal-binding</keyword>
<comment type="caution">
    <text evidence="7">The sequence shown here is derived from an EMBL/GenBank/DDBJ whole genome shotgun (WGS) entry which is preliminary data.</text>
</comment>
<organism evidence="7 8">
    <name type="scientific">Helicobacter winghamensis</name>
    <dbReference type="NCBI Taxonomy" id="157268"/>
    <lineage>
        <taxon>Bacteria</taxon>
        <taxon>Pseudomonadati</taxon>
        <taxon>Campylobacterota</taxon>
        <taxon>Epsilonproteobacteria</taxon>
        <taxon>Campylobacterales</taxon>
        <taxon>Helicobacteraceae</taxon>
        <taxon>Helicobacter</taxon>
    </lineage>
</organism>
<sequence length="339" mass="38547">MEINAFNAGDKILCYSDKIDYFLNFHKTLVVAELDLTNVCNHKCPGCCGNNENNAQLSKEQIDKIVEGLAKLGNKGVILSGGGEPTLSPHFEYAVRCIRENGMKIGLNSHGMNLDRKKCEIIANNMEYFRISLDAGSAEMYAKIHGMSAKDFDKTLQNIKLFSEVKKELESKTSFGVGFLTSRETSVDMESFVRLAKENGADFAQFRPFIGDDFDVLPLLEALKTKYECDTFKIVASFQKYKEMQNLEQRGYKKCHGMFFSTCISADFKVWACLHFRQSPKHLLGDLRKESLEQIWRGSRIREVYESIDCATCPILCRNDSFNKTLDRLQLSVFNAEFL</sequence>
<proteinExistence type="predicted"/>
<dbReference type="InterPro" id="IPR050377">
    <property type="entry name" value="Radical_SAM_PqqE_MftC-like"/>
</dbReference>
<dbReference type="PROSITE" id="PS51918">
    <property type="entry name" value="RADICAL_SAM"/>
    <property type="match status" value="1"/>
</dbReference>
<dbReference type="InterPro" id="IPR058240">
    <property type="entry name" value="rSAM_sf"/>
</dbReference>
<dbReference type="Gene3D" id="3.20.20.70">
    <property type="entry name" value="Aldolase class I"/>
    <property type="match status" value="1"/>
</dbReference>
<keyword evidence="4" id="KW-0408">Iron</keyword>
<dbReference type="STRING" id="556267.HWAG_00265"/>
<dbReference type="GeneID" id="97289429"/>
<comment type="cofactor">
    <cofactor evidence="1">
        <name>[4Fe-4S] cluster</name>
        <dbReference type="ChEBI" id="CHEBI:49883"/>
    </cofactor>
</comment>
<dbReference type="EMBL" id="MBPK01000032">
    <property type="protein sequence ID" value="PKT81052.1"/>
    <property type="molecule type" value="Genomic_DNA"/>
</dbReference>
<dbReference type="PANTHER" id="PTHR11228">
    <property type="entry name" value="RADICAL SAM DOMAIN PROTEIN"/>
    <property type="match status" value="1"/>
</dbReference>
<dbReference type="OrthoDB" id="9810775at2"/>
<protein>
    <submittedName>
        <fullName evidence="7">Molybdenum cofactor biosynthesis protein MoaA</fullName>
    </submittedName>
</protein>
<dbReference type="InterPro" id="IPR023885">
    <property type="entry name" value="4Fe4S-binding_SPASM_dom"/>
</dbReference>
<evidence type="ECO:0000313" key="7">
    <source>
        <dbReference type="EMBL" id="PKT81052.1"/>
    </source>
</evidence>
<dbReference type="SMART" id="SM00729">
    <property type="entry name" value="Elp3"/>
    <property type="match status" value="1"/>
</dbReference>
<keyword evidence="5" id="KW-0411">Iron-sulfur</keyword>
<reference evidence="7 8" key="1">
    <citation type="submission" date="2016-07" db="EMBL/GenBank/DDBJ databases">
        <title>Detection of Helicobacter winghamensis from caecal content of red fox (Vulpes vulpes).</title>
        <authorList>
            <person name="Zanoni R.G."/>
            <person name="Florio D."/>
            <person name="Caffara M."/>
            <person name="Renzi M."/>
            <person name="Parisi A."/>
            <person name="Pasquali F."/>
            <person name="Manfreda G."/>
        </authorList>
    </citation>
    <scope>NUCLEOTIDE SEQUENCE [LARGE SCALE GENOMIC DNA]</scope>
    <source>
        <strain evidence="7 8">295_13</strain>
    </source>
</reference>
<evidence type="ECO:0000313" key="8">
    <source>
        <dbReference type="Proteomes" id="UP000233350"/>
    </source>
</evidence>
<dbReference type="Proteomes" id="UP000233350">
    <property type="component" value="Unassembled WGS sequence"/>
</dbReference>
<dbReference type="SFLD" id="SFLDG01067">
    <property type="entry name" value="SPASM/twitch_domain_containing"/>
    <property type="match status" value="1"/>
</dbReference>
<dbReference type="CDD" id="cd01335">
    <property type="entry name" value="Radical_SAM"/>
    <property type="match status" value="1"/>
</dbReference>
<dbReference type="SFLD" id="SFLDS00029">
    <property type="entry name" value="Radical_SAM"/>
    <property type="match status" value="1"/>
</dbReference>
<dbReference type="GO" id="GO:0051536">
    <property type="term" value="F:iron-sulfur cluster binding"/>
    <property type="evidence" value="ECO:0007669"/>
    <property type="project" value="UniProtKB-KW"/>
</dbReference>
<dbReference type="InterPro" id="IPR013785">
    <property type="entry name" value="Aldolase_TIM"/>
</dbReference>
<evidence type="ECO:0000256" key="1">
    <source>
        <dbReference type="ARBA" id="ARBA00001966"/>
    </source>
</evidence>
<dbReference type="GO" id="GO:0046872">
    <property type="term" value="F:metal ion binding"/>
    <property type="evidence" value="ECO:0007669"/>
    <property type="project" value="UniProtKB-KW"/>
</dbReference>
<evidence type="ECO:0000256" key="4">
    <source>
        <dbReference type="ARBA" id="ARBA00023004"/>
    </source>
</evidence>
<dbReference type="Pfam" id="PF13186">
    <property type="entry name" value="SPASM"/>
    <property type="match status" value="1"/>
</dbReference>
<name>A0A2N3PJ22_9HELI</name>
<keyword evidence="2" id="KW-0949">S-adenosyl-L-methionine</keyword>
<keyword evidence="8" id="KW-1185">Reference proteome</keyword>
<feature type="domain" description="Radical SAM core" evidence="6">
    <location>
        <begin position="26"/>
        <end position="245"/>
    </location>
</feature>
<evidence type="ECO:0000256" key="2">
    <source>
        <dbReference type="ARBA" id="ARBA00022691"/>
    </source>
</evidence>
<dbReference type="InterPro" id="IPR006638">
    <property type="entry name" value="Elp3/MiaA/NifB-like_rSAM"/>
</dbReference>
<dbReference type="Pfam" id="PF04055">
    <property type="entry name" value="Radical_SAM"/>
    <property type="match status" value="1"/>
</dbReference>
<evidence type="ECO:0000259" key="6">
    <source>
        <dbReference type="PROSITE" id="PS51918"/>
    </source>
</evidence>
<evidence type="ECO:0000256" key="5">
    <source>
        <dbReference type="ARBA" id="ARBA00023014"/>
    </source>
</evidence>
<dbReference type="SUPFAM" id="SSF102114">
    <property type="entry name" value="Radical SAM enzymes"/>
    <property type="match status" value="1"/>
</dbReference>
<dbReference type="AlphaFoldDB" id="A0A2N3PJ22"/>